<accession>A0A399S0D0</accession>
<evidence type="ECO:0000313" key="3">
    <source>
        <dbReference type="Proteomes" id="UP000266005"/>
    </source>
</evidence>
<dbReference type="InterPro" id="IPR027383">
    <property type="entry name" value="Znf_put"/>
</dbReference>
<dbReference type="AlphaFoldDB" id="A0A399S0D0"/>
<evidence type="ECO:0000259" key="1">
    <source>
        <dbReference type="Pfam" id="PF13490"/>
    </source>
</evidence>
<keyword evidence="3" id="KW-1185">Reference proteome</keyword>
<dbReference type="Proteomes" id="UP000266005">
    <property type="component" value="Unassembled WGS sequence"/>
</dbReference>
<proteinExistence type="predicted"/>
<dbReference type="EMBL" id="QWGE01000004">
    <property type="protein sequence ID" value="RIJ36748.1"/>
    <property type="molecule type" value="Genomic_DNA"/>
</dbReference>
<gene>
    <name evidence="2" type="ORF">D1627_12990</name>
</gene>
<comment type="caution">
    <text evidence="2">The sequence shown here is derived from an EMBL/GenBank/DDBJ whole genome shotgun (WGS) entry which is preliminary data.</text>
</comment>
<dbReference type="RefSeq" id="WP_119432695.1">
    <property type="nucleotide sequence ID" value="NZ_QWGE01000004.1"/>
</dbReference>
<name>A0A399S0D0_9BACT</name>
<dbReference type="Pfam" id="PF13490">
    <property type="entry name" value="zf-HC2"/>
    <property type="match status" value="1"/>
</dbReference>
<protein>
    <submittedName>
        <fullName evidence="2">Zf-HC2 domain-containing protein</fullName>
    </submittedName>
</protein>
<feature type="domain" description="Putative zinc-finger" evidence="1">
    <location>
        <begin position="22"/>
        <end position="55"/>
    </location>
</feature>
<dbReference type="OrthoDB" id="853185at2"/>
<reference evidence="3" key="1">
    <citation type="submission" date="2018-08" db="EMBL/GenBank/DDBJ databases">
        <title>Mucilaginibacter sp. MYSH2.</title>
        <authorList>
            <person name="Seo T."/>
        </authorList>
    </citation>
    <scope>NUCLEOTIDE SEQUENCE [LARGE SCALE GENOMIC DNA]</scope>
    <source>
        <strain evidence="3">KIRAN</strain>
    </source>
</reference>
<evidence type="ECO:0000313" key="2">
    <source>
        <dbReference type="EMBL" id="RIJ36748.1"/>
    </source>
</evidence>
<sequence>MEAKYTEEVYPKAPDDARTADCEQISNLLDLMIDGEASPEEQRFFNHHIEECISCFENHQKQKLLKGLVTGHLKRVIVPQSLVHSIKAKIQETL</sequence>
<organism evidence="2 3">
    <name type="scientific">Pontibacter oryzae</name>
    <dbReference type="NCBI Taxonomy" id="2304593"/>
    <lineage>
        <taxon>Bacteria</taxon>
        <taxon>Pseudomonadati</taxon>
        <taxon>Bacteroidota</taxon>
        <taxon>Cytophagia</taxon>
        <taxon>Cytophagales</taxon>
        <taxon>Hymenobacteraceae</taxon>
        <taxon>Pontibacter</taxon>
    </lineage>
</organism>